<protein>
    <submittedName>
        <fullName evidence="1">Uncharacterized protein</fullName>
    </submittedName>
</protein>
<gene>
    <name evidence="1" type="ORF">S01H4_38844</name>
</gene>
<organism evidence="1">
    <name type="scientific">marine sediment metagenome</name>
    <dbReference type="NCBI Taxonomy" id="412755"/>
    <lineage>
        <taxon>unclassified sequences</taxon>
        <taxon>metagenomes</taxon>
        <taxon>ecological metagenomes</taxon>
    </lineage>
</organism>
<evidence type="ECO:0000313" key="1">
    <source>
        <dbReference type="EMBL" id="GAG94728.1"/>
    </source>
</evidence>
<comment type="caution">
    <text evidence="1">The sequence shown here is derived from an EMBL/GenBank/DDBJ whole genome shotgun (WGS) entry which is preliminary data.</text>
</comment>
<sequence>LCQIFYKYWSENDARKGTLEQIKVTLDSAKELVKNGVSSKEQIEMVINKNFPVYLENDQTDIQCRKNHQNHKKLIEVTKKCFVTQVEESILFLSIKEDIKDYNELSRATFKSKEKAYQALIRQLDYNEEGIAIVEQDDSILKIPLGKNIILKVLRAGFELTKKSLIEELDEIFN</sequence>
<proteinExistence type="predicted"/>
<name>X1CEP0_9ZZZZ</name>
<dbReference type="AlphaFoldDB" id="X1CEP0"/>
<accession>X1CEP0</accession>
<dbReference type="EMBL" id="BART01020988">
    <property type="protein sequence ID" value="GAG94728.1"/>
    <property type="molecule type" value="Genomic_DNA"/>
</dbReference>
<feature type="non-terminal residue" evidence="1">
    <location>
        <position position="1"/>
    </location>
</feature>
<reference evidence="1" key="1">
    <citation type="journal article" date="2014" name="Front. Microbiol.">
        <title>High frequency of phylogenetically diverse reductive dehalogenase-homologous genes in deep subseafloor sedimentary metagenomes.</title>
        <authorList>
            <person name="Kawai M."/>
            <person name="Futagami T."/>
            <person name="Toyoda A."/>
            <person name="Takaki Y."/>
            <person name="Nishi S."/>
            <person name="Hori S."/>
            <person name="Arai W."/>
            <person name="Tsubouchi T."/>
            <person name="Morono Y."/>
            <person name="Uchiyama I."/>
            <person name="Ito T."/>
            <person name="Fujiyama A."/>
            <person name="Inagaki F."/>
            <person name="Takami H."/>
        </authorList>
    </citation>
    <scope>NUCLEOTIDE SEQUENCE</scope>
    <source>
        <strain evidence="1">Expedition CK06-06</strain>
    </source>
</reference>